<keyword evidence="2" id="KW-1185">Reference proteome</keyword>
<organism evidence="1 2">
    <name type="scientific">Melastoma candidum</name>
    <dbReference type="NCBI Taxonomy" id="119954"/>
    <lineage>
        <taxon>Eukaryota</taxon>
        <taxon>Viridiplantae</taxon>
        <taxon>Streptophyta</taxon>
        <taxon>Embryophyta</taxon>
        <taxon>Tracheophyta</taxon>
        <taxon>Spermatophyta</taxon>
        <taxon>Magnoliopsida</taxon>
        <taxon>eudicotyledons</taxon>
        <taxon>Gunneridae</taxon>
        <taxon>Pentapetalae</taxon>
        <taxon>rosids</taxon>
        <taxon>malvids</taxon>
        <taxon>Myrtales</taxon>
        <taxon>Melastomataceae</taxon>
        <taxon>Melastomatoideae</taxon>
        <taxon>Melastomateae</taxon>
        <taxon>Melastoma</taxon>
    </lineage>
</organism>
<gene>
    <name evidence="1" type="ORF">MLD38_034988</name>
</gene>
<evidence type="ECO:0000313" key="1">
    <source>
        <dbReference type="EMBL" id="KAI4321626.1"/>
    </source>
</evidence>
<comment type="caution">
    <text evidence="1">The sequence shown here is derived from an EMBL/GenBank/DDBJ whole genome shotgun (WGS) entry which is preliminary data.</text>
</comment>
<proteinExistence type="predicted"/>
<dbReference type="EMBL" id="CM042889">
    <property type="protein sequence ID" value="KAI4321626.1"/>
    <property type="molecule type" value="Genomic_DNA"/>
</dbReference>
<accession>A0ACB9MDG2</accession>
<evidence type="ECO:0000313" key="2">
    <source>
        <dbReference type="Proteomes" id="UP001057402"/>
    </source>
</evidence>
<name>A0ACB9MDG2_9MYRT</name>
<sequence>MDAIRKQATKLRDQVAKQQQAVFRQFTGIYGGADNVVADETELLHHQKLEKLYISTRAGKHFQRDIVRGVEGHIVHGSKLVEIGTKALAQMKENGKSSETSRVAEPLRAMVMGAPLEDARQLAQKYDRVRQEAEAQAIDVSRRQARVRETMGNPDMSRSWKLLKPSFRS</sequence>
<reference evidence="2" key="1">
    <citation type="journal article" date="2023" name="Front. Plant Sci.">
        <title>Chromosomal-level genome assembly of Melastoma candidum provides insights into trichome evolution.</title>
        <authorList>
            <person name="Zhong Y."/>
            <person name="Wu W."/>
            <person name="Sun C."/>
            <person name="Zou P."/>
            <person name="Liu Y."/>
            <person name="Dai S."/>
            <person name="Zhou R."/>
        </authorList>
    </citation>
    <scope>NUCLEOTIDE SEQUENCE [LARGE SCALE GENOMIC DNA]</scope>
</reference>
<protein>
    <submittedName>
        <fullName evidence="1">Uncharacterized protein</fullName>
    </submittedName>
</protein>
<dbReference type="Proteomes" id="UP001057402">
    <property type="component" value="Chromosome 10"/>
</dbReference>